<reference evidence="1 2" key="1">
    <citation type="submission" date="2022-01" db="EMBL/GenBank/DDBJ databases">
        <title>A chromosomal length assembly of Cordylochernes scorpioides.</title>
        <authorList>
            <person name="Zeh D."/>
            <person name="Zeh J."/>
        </authorList>
    </citation>
    <scope>NUCLEOTIDE SEQUENCE [LARGE SCALE GENOMIC DNA]</scope>
    <source>
        <strain evidence="1">IN4F17</strain>
        <tissue evidence="1">Whole Body</tissue>
    </source>
</reference>
<gene>
    <name evidence="1" type="ORF">LAZ67_2002174</name>
</gene>
<proteinExistence type="predicted"/>
<name>A0ABY6K1V4_9ARAC</name>
<evidence type="ECO:0000313" key="2">
    <source>
        <dbReference type="Proteomes" id="UP001235939"/>
    </source>
</evidence>
<organism evidence="1 2">
    <name type="scientific">Cordylochernes scorpioides</name>
    <dbReference type="NCBI Taxonomy" id="51811"/>
    <lineage>
        <taxon>Eukaryota</taxon>
        <taxon>Metazoa</taxon>
        <taxon>Ecdysozoa</taxon>
        <taxon>Arthropoda</taxon>
        <taxon>Chelicerata</taxon>
        <taxon>Arachnida</taxon>
        <taxon>Pseudoscorpiones</taxon>
        <taxon>Cheliferoidea</taxon>
        <taxon>Chernetidae</taxon>
        <taxon>Cordylochernes</taxon>
    </lineage>
</organism>
<dbReference type="EMBL" id="CP092864">
    <property type="protein sequence ID" value="UYV62861.1"/>
    <property type="molecule type" value="Genomic_DNA"/>
</dbReference>
<protein>
    <submittedName>
        <fullName evidence="1">Uncharacterized protein</fullName>
    </submittedName>
</protein>
<sequence>MKSSLTILQNRNQLALSMVGKPETPLDILFPYPETTDGDEFIQEGETRAEETRQITRFHILKSQNNNKMTYESRHRGKNLPFGRLSLDLHTCTTYKENSSLKDETIPRAIWTGGLRRHWLRSDQSSCEATALNKGEERIWFYGLLTKSKLRHVVNLEHLAEVLRSQVLVADHLDRYVTTAVAAADD</sequence>
<accession>A0ABY6K1V4</accession>
<keyword evidence="2" id="KW-1185">Reference proteome</keyword>
<evidence type="ECO:0000313" key="1">
    <source>
        <dbReference type="EMBL" id="UYV62861.1"/>
    </source>
</evidence>
<dbReference type="Proteomes" id="UP001235939">
    <property type="component" value="Chromosome 02"/>
</dbReference>